<evidence type="ECO:0000313" key="1">
    <source>
        <dbReference type="EMBL" id="PDQ34357.1"/>
    </source>
</evidence>
<dbReference type="AlphaFoldDB" id="A0A2A6FNU1"/>
<evidence type="ECO:0000313" key="2">
    <source>
        <dbReference type="Proteomes" id="UP000219994"/>
    </source>
</evidence>
<sequence length="59" mass="6454">MLLPLVSPAPVAGNDINMPLVVTGMPPSSLKLTNTATLTHVEFFKNDMTIFLRVSDLFH</sequence>
<accession>A0A2A6FNU1</accession>
<dbReference type="EMBL" id="NAEP01000056">
    <property type="protein sequence ID" value="PDQ34357.1"/>
    <property type="molecule type" value="Genomic_DNA"/>
</dbReference>
<comment type="caution">
    <text evidence="1">The sequence shown here is derived from an EMBL/GenBank/DDBJ whole genome shotgun (WGS) entry which is preliminary data.</text>
</comment>
<organism evidence="1 2">
    <name type="scientific">Candidatus Lumbricidiphila eiseniae</name>
    <dbReference type="NCBI Taxonomy" id="1969409"/>
    <lineage>
        <taxon>Bacteria</taxon>
        <taxon>Bacillati</taxon>
        <taxon>Actinomycetota</taxon>
        <taxon>Actinomycetes</taxon>
        <taxon>Micrococcales</taxon>
        <taxon>Microbacteriaceae</taxon>
        <taxon>Candidatus Lumbricidiphila</taxon>
    </lineage>
</organism>
<name>A0A2A6FNU1_9MICO</name>
<protein>
    <submittedName>
        <fullName evidence="1">Uncharacterized protein</fullName>
    </submittedName>
</protein>
<proteinExistence type="predicted"/>
<reference evidence="2" key="1">
    <citation type="submission" date="2017-03" db="EMBL/GenBank/DDBJ databases">
        <authorList>
            <person name="Lund M.B."/>
        </authorList>
    </citation>
    <scope>NUCLEOTIDE SEQUENCE [LARGE SCALE GENOMIC DNA]</scope>
</reference>
<dbReference type="Proteomes" id="UP000219994">
    <property type="component" value="Unassembled WGS sequence"/>
</dbReference>
<gene>
    <name evidence="1" type="ORF">B5766_11995</name>
</gene>